<evidence type="ECO:0000313" key="1">
    <source>
        <dbReference type="EMBL" id="KAJ1146257.1"/>
    </source>
</evidence>
<dbReference type="AlphaFoldDB" id="A0AAV7R328"/>
<dbReference type="Proteomes" id="UP001066276">
    <property type="component" value="Chromosome 6"/>
</dbReference>
<evidence type="ECO:0000313" key="2">
    <source>
        <dbReference type="Proteomes" id="UP001066276"/>
    </source>
</evidence>
<dbReference type="EMBL" id="JANPWB010000010">
    <property type="protein sequence ID" value="KAJ1146257.1"/>
    <property type="molecule type" value="Genomic_DNA"/>
</dbReference>
<sequence>KEVPRPSFNSLVEDHNARLTWPDVLISFSIIFLGCGRSGQPVQDGRHLSLAGPRR</sequence>
<accession>A0AAV7R328</accession>
<feature type="non-terminal residue" evidence="1">
    <location>
        <position position="55"/>
    </location>
</feature>
<comment type="caution">
    <text evidence="1">The sequence shown here is derived from an EMBL/GenBank/DDBJ whole genome shotgun (WGS) entry which is preliminary data.</text>
</comment>
<organism evidence="1 2">
    <name type="scientific">Pleurodeles waltl</name>
    <name type="common">Iberian ribbed newt</name>
    <dbReference type="NCBI Taxonomy" id="8319"/>
    <lineage>
        <taxon>Eukaryota</taxon>
        <taxon>Metazoa</taxon>
        <taxon>Chordata</taxon>
        <taxon>Craniata</taxon>
        <taxon>Vertebrata</taxon>
        <taxon>Euteleostomi</taxon>
        <taxon>Amphibia</taxon>
        <taxon>Batrachia</taxon>
        <taxon>Caudata</taxon>
        <taxon>Salamandroidea</taxon>
        <taxon>Salamandridae</taxon>
        <taxon>Pleurodelinae</taxon>
        <taxon>Pleurodeles</taxon>
    </lineage>
</organism>
<name>A0AAV7R328_PLEWA</name>
<feature type="non-terminal residue" evidence="1">
    <location>
        <position position="1"/>
    </location>
</feature>
<gene>
    <name evidence="1" type="ORF">NDU88_012535</name>
</gene>
<proteinExistence type="predicted"/>
<protein>
    <submittedName>
        <fullName evidence="1">Uncharacterized protein</fullName>
    </submittedName>
</protein>
<reference evidence="1" key="1">
    <citation type="journal article" date="2022" name="bioRxiv">
        <title>Sequencing and chromosome-scale assembly of the giantPleurodeles waltlgenome.</title>
        <authorList>
            <person name="Brown T."/>
            <person name="Elewa A."/>
            <person name="Iarovenko S."/>
            <person name="Subramanian E."/>
            <person name="Araus A.J."/>
            <person name="Petzold A."/>
            <person name="Susuki M."/>
            <person name="Suzuki K.-i.T."/>
            <person name="Hayashi T."/>
            <person name="Toyoda A."/>
            <person name="Oliveira C."/>
            <person name="Osipova E."/>
            <person name="Leigh N.D."/>
            <person name="Simon A."/>
            <person name="Yun M.H."/>
        </authorList>
    </citation>
    <scope>NUCLEOTIDE SEQUENCE</scope>
    <source>
        <strain evidence="1">20211129_DDA</strain>
        <tissue evidence="1">Liver</tissue>
    </source>
</reference>
<keyword evidence="2" id="KW-1185">Reference proteome</keyword>